<evidence type="ECO:0000256" key="1">
    <source>
        <dbReference type="SAM" id="MobiDB-lite"/>
    </source>
</evidence>
<feature type="region of interest" description="Disordered" evidence="1">
    <location>
        <begin position="1"/>
        <end position="36"/>
    </location>
</feature>
<proteinExistence type="predicted"/>
<dbReference type="EMBL" id="CP029788">
    <property type="protein sequence ID" value="AWT42512.1"/>
    <property type="molecule type" value="Genomic_DNA"/>
</dbReference>
<protein>
    <submittedName>
        <fullName evidence="2">Tat pathway signal sequence domain protein</fullName>
    </submittedName>
</protein>
<gene>
    <name evidence="2" type="ORF">DMT42_09420</name>
</gene>
<dbReference type="OrthoDB" id="3869857at2"/>
<evidence type="ECO:0000313" key="3">
    <source>
        <dbReference type="Proteomes" id="UP000247634"/>
    </source>
</evidence>
<reference evidence="2 3" key="1">
    <citation type="submission" date="2018-06" db="EMBL/GenBank/DDBJ databases">
        <title>The complete genome sequence of a nosiheptide producer Streptomyces actuosus ATCC 25421: deducing the ability of producing a new class III lantibiotics.</title>
        <authorList>
            <person name="Liu W."/>
            <person name="Sun F."/>
            <person name="Hu Y."/>
        </authorList>
    </citation>
    <scope>NUCLEOTIDE SEQUENCE [LARGE SCALE GENOMIC DNA]</scope>
    <source>
        <strain evidence="2 3">ATCC 25421</strain>
    </source>
</reference>
<dbReference type="Proteomes" id="UP000247634">
    <property type="component" value="Chromosome"/>
</dbReference>
<keyword evidence="3" id="KW-1185">Reference proteome</keyword>
<dbReference type="KEGG" id="sact:DMT42_09420"/>
<dbReference type="RefSeq" id="WP_110627435.1">
    <property type="nucleotide sequence ID" value="NZ_CP029788.1"/>
</dbReference>
<accession>A0A2U9NZ21</accession>
<organism evidence="2 3">
    <name type="scientific">Streptomyces actuosus</name>
    <dbReference type="NCBI Taxonomy" id="1885"/>
    <lineage>
        <taxon>Bacteria</taxon>
        <taxon>Bacillati</taxon>
        <taxon>Actinomycetota</taxon>
        <taxon>Actinomycetes</taxon>
        <taxon>Kitasatosporales</taxon>
        <taxon>Streptomycetaceae</taxon>
        <taxon>Streptomyces</taxon>
    </lineage>
</organism>
<sequence length="205" mass="22090">MSGIGPVEPGDGTLAPESRRPDGIPRRPHPTRLLPHSRPLRLTLAALLLLAGAGYLYATRPRPPAPPPVPYPIQVVALTYPADQPAPRPAGSHAFRFSVLVSVRSGPPVSVTRVSQPYAGLTVTASPAPPFRTRAGSPRKITITMHVTECGKVPRNAGFPFLDVTLRNPQAMQDHSFILGERYARDLSEALQVACSNESGHHQNR</sequence>
<evidence type="ECO:0000313" key="2">
    <source>
        <dbReference type="EMBL" id="AWT42512.1"/>
    </source>
</evidence>
<dbReference type="AlphaFoldDB" id="A0A2U9NZ21"/>
<name>A0A2U9NZ21_STRAS</name>